<dbReference type="SUPFAM" id="SSF55681">
    <property type="entry name" value="Class II aaRS and biotin synthetases"/>
    <property type="match status" value="1"/>
</dbReference>
<evidence type="ECO:0000313" key="6">
    <source>
        <dbReference type="EMBL" id="KAK7696250.1"/>
    </source>
</evidence>
<evidence type="ECO:0000313" key="7">
    <source>
        <dbReference type="Proteomes" id="UP001385951"/>
    </source>
</evidence>
<accession>A0AAW0H096</accession>
<proteinExistence type="inferred from homology"/>
<evidence type="ECO:0000256" key="4">
    <source>
        <dbReference type="ARBA" id="ARBA00015925"/>
    </source>
</evidence>
<dbReference type="Proteomes" id="UP001385951">
    <property type="component" value="Unassembled WGS sequence"/>
</dbReference>
<dbReference type="PANTHER" id="PTHR12561">
    <property type="entry name" value="LIPOATE-PROTEIN LIGASE"/>
    <property type="match status" value="1"/>
</dbReference>
<dbReference type="PANTHER" id="PTHR12561:SF3">
    <property type="entry name" value="LIPOYLTRANSFERASE 1, MITOCHONDRIAL"/>
    <property type="match status" value="1"/>
</dbReference>
<evidence type="ECO:0000256" key="1">
    <source>
        <dbReference type="ARBA" id="ARBA00003253"/>
    </source>
</evidence>
<dbReference type="GO" id="GO:0009249">
    <property type="term" value="P:protein lipoylation"/>
    <property type="evidence" value="ECO:0007669"/>
    <property type="project" value="InterPro"/>
</dbReference>
<comment type="similarity">
    <text evidence="3">Belongs to the LplA family.</text>
</comment>
<dbReference type="Gene3D" id="3.30.930.10">
    <property type="entry name" value="Bira Bifunctional Protein, Domain 2"/>
    <property type="match status" value="1"/>
</dbReference>
<reference evidence="6 7" key="1">
    <citation type="submission" date="2022-09" db="EMBL/GenBank/DDBJ databases">
        <authorList>
            <person name="Palmer J.M."/>
        </authorList>
    </citation>
    <scope>NUCLEOTIDE SEQUENCE [LARGE SCALE GENOMIC DNA]</scope>
    <source>
        <strain evidence="6 7">DSM 7382</strain>
    </source>
</reference>
<evidence type="ECO:0000256" key="2">
    <source>
        <dbReference type="ARBA" id="ARBA00005085"/>
    </source>
</evidence>
<feature type="domain" description="BPL/LPL catalytic" evidence="5">
    <location>
        <begin position="57"/>
        <end position="139"/>
    </location>
</feature>
<dbReference type="AlphaFoldDB" id="A0AAW0H096"/>
<dbReference type="GO" id="GO:0005739">
    <property type="term" value="C:mitochondrion"/>
    <property type="evidence" value="ECO:0007669"/>
    <property type="project" value="TreeGrafter"/>
</dbReference>
<dbReference type="Pfam" id="PF21948">
    <property type="entry name" value="LplA-B_cat"/>
    <property type="match status" value="1"/>
</dbReference>
<keyword evidence="7" id="KW-1185">Reference proteome</keyword>
<dbReference type="GO" id="GO:0017118">
    <property type="term" value="F:lipoyltransferase activity"/>
    <property type="evidence" value="ECO:0007669"/>
    <property type="project" value="TreeGrafter"/>
</dbReference>
<evidence type="ECO:0000259" key="5">
    <source>
        <dbReference type="PROSITE" id="PS51733"/>
    </source>
</evidence>
<comment type="pathway">
    <text evidence="2">Protein modification; protein lipoylation via exogenous pathway; protein N(6)-(lipoyl)lysine from lipoate: step 2/2.</text>
</comment>
<organism evidence="6 7">
    <name type="scientific">Cerrena zonata</name>
    <dbReference type="NCBI Taxonomy" id="2478898"/>
    <lineage>
        <taxon>Eukaryota</taxon>
        <taxon>Fungi</taxon>
        <taxon>Dikarya</taxon>
        <taxon>Basidiomycota</taxon>
        <taxon>Agaricomycotina</taxon>
        <taxon>Agaricomycetes</taxon>
        <taxon>Polyporales</taxon>
        <taxon>Cerrenaceae</taxon>
        <taxon>Cerrena</taxon>
    </lineage>
</organism>
<comment type="caution">
    <text evidence="6">The sequence shown here is derived from an EMBL/GenBank/DDBJ whole genome shotgun (WGS) entry which is preliminary data.</text>
</comment>
<name>A0AAW0H096_9APHY</name>
<protein>
    <recommendedName>
        <fullName evidence="4">Putative lipoate-protein ligase A</fullName>
    </recommendedName>
</protein>
<dbReference type="EMBL" id="JASBNA010000001">
    <property type="protein sequence ID" value="KAK7696250.1"/>
    <property type="molecule type" value="Genomic_DNA"/>
</dbReference>
<dbReference type="InterPro" id="IPR045864">
    <property type="entry name" value="aa-tRNA-synth_II/BPL/LPL"/>
</dbReference>
<comment type="function">
    <text evidence="1">Catalyzes both the ATP-dependent activation of exogenously supplied lipoate to lipoyl-AMP and the transfer of the activated lipoyl onto the lipoyl domains of lipoate-dependent enzymes.</text>
</comment>
<sequence length="139" mass="16187">MLQTPKLLAKWMRSSCTRSFSSTQTRSLSPDHSIYVSNSTNAYFNLSLEDWLFRHKNPKDPLLLIYRDDPCVVIGRNQNPWKEVNMVASRQTGIPWIRRRSGGGTVYHDKGNTNFSIHLPRCRLTDMSLHRSFYVQSVR</sequence>
<dbReference type="PROSITE" id="PS51733">
    <property type="entry name" value="BPL_LPL_CATALYTIC"/>
    <property type="match status" value="1"/>
</dbReference>
<gene>
    <name evidence="6" type="ORF">QCA50_000903</name>
</gene>
<dbReference type="InterPro" id="IPR004143">
    <property type="entry name" value="BPL_LPL_catalytic"/>
</dbReference>
<evidence type="ECO:0000256" key="3">
    <source>
        <dbReference type="ARBA" id="ARBA00008242"/>
    </source>
</evidence>
<dbReference type="InterPro" id="IPR004562">
    <property type="entry name" value="LipoylTrfase_LipoateP_Ligase"/>
</dbReference>